<dbReference type="PANTHER" id="PTHR11895">
    <property type="entry name" value="TRANSAMIDASE"/>
    <property type="match status" value="1"/>
</dbReference>
<accession>A0A381Z4L1</accession>
<dbReference type="GO" id="GO:0003824">
    <property type="term" value="F:catalytic activity"/>
    <property type="evidence" value="ECO:0007669"/>
    <property type="project" value="InterPro"/>
</dbReference>
<dbReference type="Pfam" id="PF01425">
    <property type="entry name" value="Amidase"/>
    <property type="match status" value="1"/>
</dbReference>
<dbReference type="PANTHER" id="PTHR11895:SF151">
    <property type="entry name" value="GLUTAMYL-TRNA(GLN) AMIDOTRANSFERASE SUBUNIT A"/>
    <property type="match status" value="1"/>
</dbReference>
<name>A0A381Z4L1_9ZZZZ</name>
<dbReference type="SUPFAM" id="SSF75304">
    <property type="entry name" value="Amidase signature (AS) enzymes"/>
    <property type="match status" value="1"/>
</dbReference>
<reference evidence="2" key="1">
    <citation type="submission" date="2018-05" db="EMBL/GenBank/DDBJ databases">
        <authorList>
            <person name="Lanie J.A."/>
            <person name="Ng W.-L."/>
            <person name="Kazmierczak K.M."/>
            <person name="Andrzejewski T.M."/>
            <person name="Davidsen T.M."/>
            <person name="Wayne K.J."/>
            <person name="Tettelin H."/>
            <person name="Glass J.I."/>
            <person name="Rusch D."/>
            <person name="Podicherti R."/>
            <person name="Tsui H.-C.T."/>
            <person name="Winkler M.E."/>
        </authorList>
    </citation>
    <scope>NUCLEOTIDE SEQUENCE</scope>
</reference>
<protein>
    <recommendedName>
        <fullName evidence="1">Amidase domain-containing protein</fullName>
    </recommendedName>
</protein>
<evidence type="ECO:0000259" key="1">
    <source>
        <dbReference type="Pfam" id="PF01425"/>
    </source>
</evidence>
<proteinExistence type="predicted"/>
<dbReference type="InterPro" id="IPR036928">
    <property type="entry name" value="AS_sf"/>
</dbReference>
<dbReference type="EMBL" id="UINC01019818">
    <property type="protein sequence ID" value="SVA83822.1"/>
    <property type="molecule type" value="Genomic_DNA"/>
</dbReference>
<dbReference type="AlphaFoldDB" id="A0A381Z4L1"/>
<sequence length="447" mass="48798">MVDLTNKGPLGLNKFNAVEMATKIASGESTSEAIVSDCLERIKVRDPDIGAWKYIDPAYALEQARTLDKIPHKGMLHGVPIGIKDNLDTVDMPTEYGTTIYPGFRPKKDTLTVATLRAAGAVILGKTVTSEFAGPYPGPTLNPHDTNRSPGVSSMGSAAGVADYMVPLANGTQTGGSVIRPAALCGVYGYKGSFNHLDGSGIKHLKPSIDTLGHFARSIDDLELMRCVLTGSKFKTLGSENKIKPRIGICKTDQWHAAKPETVKMIDACLLALADCGAKVTDIELPAPFTKVMEKAFDDIRLWELFIAHEEEIKHHLHEFSPWLQGVVKHAEQYTDQTYTEALEEAEGARSILRVIFESVDVLITPGALGEAPTNLKGMPVNNFNNLWTLMYVPCVNLPAFTGPNNLPVGLQVVGPQDKDRRTLEMAHWMDQTITEHFGTYPVPLYS</sequence>
<evidence type="ECO:0000313" key="2">
    <source>
        <dbReference type="EMBL" id="SVA83822.1"/>
    </source>
</evidence>
<dbReference type="InterPro" id="IPR000120">
    <property type="entry name" value="Amidase"/>
</dbReference>
<feature type="domain" description="Amidase" evidence="1">
    <location>
        <begin position="34"/>
        <end position="424"/>
    </location>
</feature>
<dbReference type="Gene3D" id="3.90.1300.10">
    <property type="entry name" value="Amidase signature (AS) domain"/>
    <property type="match status" value="1"/>
</dbReference>
<organism evidence="2">
    <name type="scientific">marine metagenome</name>
    <dbReference type="NCBI Taxonomy" id="408172"/>
    <lineage>
        <taxon>unclassified sequences</taxon>
        <taxon>metagenomes</taxon>
        <taxon>ecological metagenomes</taxon>
    </lineage>
</organism>
<dbReference type="InterPro" id="IPR023631">
    <property type="entry name" value="Amidase_dom"/>
</dbReference>
<gene>
    <name evidence="2" type="ORF">METZ01_LOCUS136676</name>
</gene>